<proteinExistence type="predicted"/>
<accession>A0A1G2BE59</accession>
<feature type="transmembrane region" description="Helical" evidence="1">
    <location>
        <begin position="9"/>
        <end position="31"/>
    </location>
</feature>
<sequence length="188" mass="21466">MKPSTKKILIIAIIVAGILILAGLVMGVLAWRNTPGKTLNAFLTAVQNKDQATAMSLVSSKVQANKQENVQWFVEDWVISASLSSKIEKDEAWRSQTVPEKNKYGNDTTIIDPTPRYFAHHYQAYVTVTFGDGKDEYEDPVIIKLVRDTDNTWSSWAQFFKPWKISNIKYQPFDEEDFQELEMGEEDI</sequence>
<keyword evidence="1" id="KW-0812">Transmembrane</keyword>
<dbReference type="EMBL" id="MHKI01000008">
    <property type="protein sequence ID" value="OGY87501.1"/>
    <property type="molecule type" value="Genomic_DNA"/>
</dbReference>
<name>A0A1G2BE59_9BACT</name>
<dbReference type="AlphaFoldDB" id="A0A1G2BE59"/>
<keyword evidence="1" id="KW-1133">Transmembrane helix</keyword>
<gene>
    <name evidence="2" type="ORF">A2319_04025</name>
</gene>
<reference evidence="2 3" key="1">
    <citation type="journal article" date="2016" name="Nat. Commun.">
        <title>Thousands of microbial genomes shed light on interconnected biogeochemical processes in an aquifer system.</title>
        <authorList>
            <person name="Anantharaman K."/>
            <person name="Brown C.T."/>
            <person name="Hug L.A."/>
            <person name="Sharon I."/>
            <person name="Castelle C.J."/>
            <person name="Probst A.J."/>
            <person name="Thomas B.C."/>
            <person name="Singh A."/>
            <person name="Wilkins M.J."/>
            <person name="Karaoz U."/>
            <person name="Brodie E.L."/>
            <person name="Williams K.H."/>
            <person name="Hubbard S.S."/>
            <person name="Banfield J.F."/>
        </authorList>
    </citation>
    <scope>NUCLEOTIDE SEQUENCE [LARGE SCALE GENOMIC DNA]</scope>
</reference>
<organism evidence="2 3">
    <name type="scientific">Candidatus Kerfeldbacteria bacterium RIFOXYB2_FULL_38_14</name>
    <dbReference type="NCBI Taxonomy" id="1798547"/>
    <lineage>
        <taxon>Bacteria</taxon>
        <taxon>Candidatus Kerfeldiibacteriota</taxon>
    </lineage>
</organism>
<protein>
    <submittedName>
        <fullName evidence="2">Uncharacterized protein</fullName>
    </submittedName>
</protein>
<evidence type="ECO:0000313" key="3">
    <source>
        <dbReference type="Proteomes" id="UP000176420"/>
    </source>
</evidence>
<keyword evidence="1" id="KW-0472">Membrane</keyword>
<evidence type="ECO:0000313" key="2">
    <source>
        <dbReference type="EMBL" id="OGY87501.1"/>
    </source>
</evidence>
<evidence type="ECO:0000256" key="1">
    <source>
        <dbReference type="SAM" id="Phobius"/>
    </source>
</evidence>
<dbReference type="Proteomes" id="UP000176420">
    <property type="component" value="Unassembled WGS sequence"/>
</dbReference>
<comment type="caution">
    <text evidence="2">The sequence shown here is derived from an EMBL/GenBank/DDBJ whole genome shotgun (WGS) entry which is preliminary data.</text>
</comment>
<dbReference type="Gene3D" id="3.10.450.50">
    <property type="match status" value="1"/>
</dbReference>